<dbReference type="RefSeq" id="WP_425347089.1">
    <property type="nucleotide sequence ID" value="NZ_JBGUBD010000016.1"/>
</dbReference>
<organism evidence="11 12">
    <name type="scientific">Natronomicrosphaera hydrolytica</name>
    <dbReference type="NCBI Taxonomy" id="3242702"/>
    <lineage>
        <taxon>Bacteria</taxon>
        <taxon>Pseudomonadati</taxon>
        <taxon>Planctomycetota</taxon>
        <taxon>Phycisphaerae</taxon>
        <taxon>Phycisphaerales</taxon>
        <taxon>Phycisphaeraceae</taxon>
        <taxon>Natronomicrosphaera</taxon>
    </lineage>
</organism>
<dbReference type="PRINTS" id="PR00354">
    <property type="entry name" value="7FE8SFRDOXIN"/>
</dbReference>
<dbReference type="Proteomes" id="UP001575105">
    <property type="component" value="Unassembled WGS sequence"/>
</dbReference>
<evidence type="ECO:0000256" key="3">
    <source>
        <dbReference type="ARBA" id="ARBA00022448"/>
    </source>
</evidence>
<evidence type="ECO:0000256" key="6">
    <source>
        <dbReference type="ARBA" id="ARBA00022982"/>
    </source>
</evidence>
<evidence type="ECO:0000256" key="7">
    <source>
        <dbReference type="ARBA" id="ARBA00023004"/>
    </source>
</evidence>
<feature type="domain" description="4Fe-4S ferredoxin-type" evidence="10">
    <location>
        <begin position="39"/>
        <end position="68"/>
    </location>
</feature>
<comment type="caution">
    <text evidence="11">The sequence shown here is derived from an EMBL/GenBank/DDBJ whole genome shotgun (WGS) entry which is preliminary data.</text>
</comment>
<evidence type="ECO:0000256" key="1">
    <source>
        <dbReference type="ARBA" id="ARBA00001927"/>
    </source>
</evidence>
<dbReference type="InterPro" id="IPR000813">
    <property type="entry name" value="7Fe_ferredoxin"/>
</dbReference>
<keyword evidence="4 9" id="KW-0004">4Fe-4S</keyword>
<dbReference type="InterPro" id="IPR050294">
    <property type="entry name" value="RnfB_subfamily"/>
</dbReference>
<dbReference type="PANTHER" id="PTHR42859:SF2">
    <property type="entry name" value="FERREDOXIN"/>
    <property type="match status" value="1"/>
</dbReference>
<evidence type="ECO:0000256" key="9">
    <source>
        <dbReference type="RuleBase" id="RU365098"/>
    </source>
</evidence>
<dbReference type="Gene3D" id="3.30.70.20">
    <property type="match status" value="1"/>
</dbReference>
<keyword evidence="8 9" id="KW-0411">Iron-sulfur</keyword>
<proteinExistence type="predicted"/>
<feature type="domain" description="4Fe-4S ferredoxin-type" evidence="10">
    <location>
        <begin position="1"/>
        <end position="31"/>
    </location>
</feature>
<keyword evidence="12" id="KW-1185">Reference proteome</keyword>
<dbReference type="PANTHER" id="PTHR42859">
    <property type="entry name" value="OXIDOREDUCTASE"/>
    <property type="match status" value="1"/>
</dbReference>
<keyword evidence="3 9" id="KW-0813">Transport</keyword>
<evidence type="ECO:0000256" key="4">
    <source>
        <dbReference type="ARBA" id="ARBA00022485"/>
    </source>
</evidence>
<comment type="cofactor">
    <cofactor evidence="1">
        <name>[3Fe-4S] cluster</name>
        <dbReference type="ChEBI" id="CHEBI:21137"/>
    </cofactor>
</comment>
<dbReference type="PROSITE" id="PS00198">
    <property type="entry name" value="4FE4S_FER_1"/>
    <property type="match status" value="1"/>
</dbReference>
<evidence type="ECO:0000256" key="5">
    <source>
        <dbReference type="ARBA" id="ARBA00022723"/>
    </source>
</evidence>
<keyword evidence="5 9" id="KW-0479">Metal-binding</keyword>
<comment type="cofactor">
    <cofactor evidence="2 9">
        <name>[4Fe-4S] cluster</name>
        <dbReference type="ChEBI" id="CHEBI:49883"/>
    </cofactor>
</comment>
<keyword evidence="6 9" id="KW-0249">Electron transport</keyword>
<reference evidence="11 12" key="1">
    <citation type="submission" date="2024-08" db="EMBL/GenBank/DDBJ databases">
        <title>Whole-genome sequencing of halo(alkali)philic microorganisms from hypersaline lakes.</title>
        <authorList>
            <person name="Sorokin D.Y."/>
            <person name="Merkel A.Y."/>
            <person name="Messina E."/>
            <person name="Yakimov M."/>
        </authorList>
    </citation>
    <scope>NUCLEOTIDE SEQUENCE [LARGE SCALE GENOMIC DNA]</scope>
    <source>
        <strain evidence="11 12">AB-hyl4</strain>
    </source>
</reference>
<evidence type="ECO:0000313" key="11">
    <source>
        <dbReference type="EMBL" id="MFA9480167.1"/>
    </source>
</evidence>
<keyword evidence="7 9" id="KW-0408">Iron</keyword>
<accession>A0ABV4U974</accession>
<dbReference type="SUPFAM" id="SSF54862">
    <property type="entry name" value="4Fe-4S ferredoxins"/>
    <property type="match status" value="1"/>
</dbReference>
<dbReference type="InterPro" id="IPR017896">
    <property type="entry name" value="4Fe4S_Fe-S-bd"/>
</dbReference>
<evidence type="ECO:0000256" key="8">
    <source>
        <dbReference type="ARBA" id="ARBA00023014"/>
    </source>
</evidence>
<sequence length="85" mass="9531">MPHIIAEPCIGTKDTSCVAVCPVDCIHPTKDEEEFEGAEMLYIDPDTCIDCGLCVDECPVKAIFPEEDLPDEWASFIEKNAEYYQ</sequence>
<dbReference type="InterPro" id="IPR017900">
    <property type="entry name" value="4Fe4S_Fe_S_CS"/>
</dbReference>
<gene>
    <name evidence="11" type="ORF">ACERK3_17990</name>
</gene>
<comment type="function">
    <text evidence="9">Ferredoxins are iron-sulfur proteins that transfer electrons in a wide variety of metabolic reactions.</text>
</comment>
<protein>
    <recommendedName>
        <fullName evidence="9">Ferredoxin</fullName>
    </recommendedName>
</protein>
<evidence type="ECO:0000256" key="2">
    <source>
        <dbReference type="ARBA" id="ARBA00001966"/>
    </source>
</evidence>
<dbReference type="EMBL" id="JBGUBD010000016">
    <property type="protein sequence ID" value="MFA9480167.1"/>
    <property type="molecule type" value="Genomic_DNA"/>
</dbReference>
<dbReference type="PROSITE" id="PS51379">
    <property type="entry name" value="4FE4S_FER_2"/>
    <property type="match status" value="2"/>
</dbReference>
<name>A0ABV4U974_9BACT</name>
<evidence type="ECO:0000313" key="12">
    <source>
        <dbReference type="Proteomes" id="UP001575105"/>
    </source>
</evidence>
<dbReference type="Pfam" id="PF12838">
    <property type="entry name" value="Fer4_7"/>
    <property type="match status" value="1"/>
</dbReference>
<evidence type="ECO:0000259" key="10">
    <source>
        <dbReference type="PROSITE" id="PS51379"/>
    </source>
</evidence>